<dbReference type="Pfam" id="PF07992">
    <property type="entry name" value="Pyr_redox_2"/>
    <property type="match status" value="1"/>
</dbReference>
<dbReference type="EMBL" id="KC246874">
    <property type="protein sequence ID" value="AHF26288.1"/>
    <property type="molecule type" value="Genomic_DNA"/>
</dbReference>
<dbReference type="GO" id="GO:0016491">
    <property type="term" value="F:oxidoreductase activity"/>
    <property type="evidence" value="ECO:0007669"/>
    <property type="project" value="InterPro"/>
</dbReference>
<dbReference type="InterPro" id="IPR036188">
    <property type="entry name" value="FAD/NAD-bd_sf"/>
</dbReference>
<dbReference type="PANTHER" id="PTHR42783:SF3">
    <property type="entry name" value="GLUTAMATE SYNTHASE [NADPH] SMALL CHAIN-RELATED"/>
    <property type="match status" value="1"/>
</dbReference>
<dbReference type="InterPro" id="IPR017896">
    <property type="entry name" value="4Fe4S_Fe-S-bd"/>
</dbReference>
<proteinExistence type="predicted"/>
<protein>
    <submittedName>
        <fullName evidence="2">NADPH-dependent glutamate synthase GltA2</fullName>
    </submittedName>
</protein>
<dbReference type="PANTHER" id="PTHR42783">
    <property type="entry name" value="GLUTAMATE SYNTHASE [NADPH] SMALL CHAIN"/>
    <property type="match status" value="1"/>
</dbReference>
<dbReference type="Pfam" id="PF00037">
    <property type="entry name" value="Fer4"/>
    <property type="match status" value="1"/>
</dbReference>
<organism evidence="2">
    <name type="scientific">uncultured bacterium Contig1777_n_1791_cl</name>
    <dbReference type="NCBI Taxonomy" id="1393515"/>
    <lineage>
        <taxon>Bacteria</taxon>
        <taxon>environmental samples</taxon>
    </lineage>
</organism>
<accession>W0FN05</accession>
<reference evidence="2" key="1">
    <citation type="journal article" date="2013" name="PLoS ONE">
        <title>Metagenomic insights into the carbohydrate-active enzymes carried by the microorganisms adhering to solid digesta in the rumen of cows.</title>
        <authorList>
            <person name="Wang L."/>
            <person name="Hatem A."/>
            <person name="Catalyurek U.V."/>
            <person name="Morrison M."/>
            <person name="Yu Z."/>
        </authorList>
    </citation>
    <scope>NUCLEOTIDE SEQUENCE</scope>
</reference>
<dbReference type="Gene3D" id="3.30.70.20">
    <property type="match status" value="1"/>
</dbReference>
<dbReference type="SUPFAM" id="SSF46548">
    <property type="entry name" value="alpha-helical ferredoxin"/>
    <property type="match status" value="1"/>
</dbReference>
<dbReference type="SUPFAM" id="SSF51971">
    <property type="entry name" value="Nucleotide-binding domain"/>
    <property type="match status" value="1"/>
</dbReference>
<sequence>MNAEIDILREMGVQFRCGVEVGKDVTIQQLRDEGYKGFFVAIGLQNGGRLGVPGEDAEGVMPGVDWLKTVNSGTAAPLSGKVVVIGGGNIGADVARTAIRQGAESVDLYCLESREDMPMGEEDIALCEADGVTLHPGRGQTEILSADGKCSGIRFRRCLSVRDAEGRFAPTFDDADTETAECSAVLYCIGQRADWKDLLAGTKVEFNRNGTAKADPVTLQTAEPDIFVGGDAYFGQKFVVDALAAGREGAVSLHRFVNEGQSLTIHRNTRHFTPLNKDDIVLPVDAYKKPARAVKGTDPAKVRTMSDERLIFTPEQIRSEASRCLSCGRSVVDTNKCIGCGMCTVQCKFDAIHLVRNMGDAYSKMVPAEDKFKAIGAYAAKRGVKIVKKLASRK</sequence>
<evidence type="ECO:0000313" key="2">
    <source>
        <dbReference type="EMBL" id="AHF26288.1"/>
    </source>
</evidence>
<name>W0FN05_9BACT</name>
<dbReference type="AlphaFoldDB" id="W0FN05"/>
<feature type="domain" description="4Fe-4S ferredoxin-type" evidence="1">
    <location>
        <begin position="328"/>
        <end position="357"/>
    </location>
</feature>
<dbReference type="PROSITE" id="PS51379">
    <property type="entry name" value="4FE4S_FER_2"/>
    <property type="match status" value="1"/>
</dbReference>
<dbReference type="PRINTS" id="PR00419">
    <property type="entry name" value="ADXRDTASE"/>
</dbReference>
<dbReference type="InterPro" id="IPR023753">
    <property type="entry name" value="FAD/NAD-binding_dom"/>
</dbReference>
<evidence type="ECO:0000259" key="1">
    <source>
        <dbReference type="PROSITE" id="PS51379"/>
    </source>
</evidence>
<dbReference type="Gene3D" id="3.50.50.60">
    <property type="entry name" value="FAD/NAD(P)-binding domain"/>
    <property type="match status" value="2"/>
</dbReference>